<dbReference type="NCBIfam" id="TIGR00215">
    <property type="entry name" value="lpxB"/>
    <property type="match status" value="1"/>
</dbReference>
<evidence type="ECO:0000256" key="5">
    <source>
        <dbReference type="ARBA" id="ARBA00022516"/>
    </source>
</evidence>
<dbReference type="GO" id="GO:0005543">
    <property type="term" value="F:phospholipid binding"/>
    <property type="evidence" value="ECO:0007669"/>
    <property type="project" value="TreeGrafter"/>
</dbReference>
<evidence type="ECO:0000256" key="2">
    <source>
        <dbReference type="ARBA" id="ARBA00007868"/>
    </source>
</evidence>
<gene>
    <name evidence="11" type="primary">lpxB</name>
    <name evidence="12" type="ORF">TAO_1158</name>
</gene>
<evidence type="ECO:0000313" key="13">
    <source>
        <dbReference type="Proteomes" id="UP000243679"/>
    </source>
</evidence>
<dbReference type="EMBL" id="AP014836">
    <property type="protein sequence ID" value="BAW80528.1"/>
    <property type="molecule type" value="Genomic_DNA"/>
</dbReference>
<evidence type="ECO:0000256" key="8">
    <source>
        <dbReference type="ARBA" id="ARBA00022679"/>
    </source>
</evidence>
<accession>A0A1Q2SN09</accession>
<keyword evidence="13" id="KW-1185">Reference proteome</keyword>
<comment type="similarity">
    <text evidence="2 11">Belongs to the LpxB family.</text>
</comment>
<name>A0A1Q2SN09_9GAMM</name>
<dbReference type="SUPFAM" id="SSF53756">
    <property type="entry name" value="UDP-Glycosyltransferase/glycogen phosphorylase"/>
    <property type="match status" value="1"/>
</dbReference>
<keyword evidence="8 11" id="KW-0808">Transferase</keyword>
<evidence type="ECO:0000256" key="6">
    <source>
        <dbReference type="ARBA" id="ARBA00022556"/>
    </source>
</evidence>
<proteinExistence type="inferred from homology"/>
<dbReference type="PANTHER" id="PTHR30372:SF4">
    <property type="entry name" value="LIPID-A-DISACCHARIDE SYNTHASE, MITOCHONDRIAL-RELATED"/>
    <property type="match status" value="1"/>
</dbReference>
<keyword evidence="7 11" id="KW-0328">Glycosyltransferase</keyword>
<sequence>MVRCEPLVAIVAGEASGDQHGAYLIREVNKLAPNVRFCGIAGPNMRAAGVTEVLFDSSQLAVMGLVEVIAHFKTIYSALEKMRRFLQERRPDLLILVDYPEFNLRLAKTAKGLGIKVLYYISPQVWAWRQYRIHKISRLVDMMAVILPFEVSFYEKAGVPVRFVGHPLQHGVKSKLSRDEALIKFGFNPGCKSLGLLPGSRRSEIKRLLPILLDTAEKIYLQEPEIQYLLPVAPMLTEADIVPFLVGRKLPLKVISGCSYDVMAACDVMIAASGTVTLEAALMEVPLVVVYKLKFLSYWVGRLLVKVNHIALCNIIANEGIAPELIQQDASPERITQEALSLLRDKKQAQRVRQKFQVIKDKLGASAEMTIAELTIAMLAQ</sequence>
<dbReference type="OrthoDB" id="9801642at2"/>
<evidence type="ECO:0000256" key="10">
    <source>
        <dbReference type="ARBA" id="ARBA00048975"/>
    </source>
</evidence>
<dbReference type="KEGG" id="ntt:TAO_1158"/>
<comment type="function">
    <text evidence="1 11">Condensation of UDP-2,3-diacylglucosamine and 2,3-diacylglucosamine-1-phosphate to form lipid A disaccharide, a precursor of lipid A, a phosphorylated glycolipid that anchors the lipopolysaccharide to the outer membrane of the cell.</text>
</comment>
<organism evidence="12 13">
    <name type="scientific">Candidatus Nitrosoglobus terrae</name>
    <dbReference type="NCBI Taxonomy" id="1630141"/>
    <lineage>
        <taxon>Bacteria</taxon>
        <taxon>Pseudomonadati</taxon>
        <taxon>Pseudomonadota</taxon>
        <taxon>Gammaproteobacteria</taxon>
        <taxon>Chromatiales</taxon>
        <taxon>Chromatiaceae</taxon>
        <taxon>Candidatus Nitrosoglobus</taxon>
    </lineage>
</organism>
<dbReference type="GO" id="GO:0016020">
    <property type="term" value="C:membrane"/>
    <property type="evidence" value="ECO:0007669"/>
    <property type="project" value="GOC"/>
</dbReference>
<comment type="pathway">
    <text evidence="11">Bacterial outer membrane biogenesis; LPS lipid A biosynthesis.</text>
</comment>
<keyword evidence="9 11" id="KW-0443">Lipid metabolism</keyword>
<dbReference type="GO" id="GO:0008915">
    <property type="term" value="F:lipid-A-disaccharide synthase activity"/>
    <property type="evidence" value="ECO:0007669"/>
    <property type="project" value="UniProtKB-UniRule"/>
</dbReference>
<dbReference type="InterPro" id="IPR003835">
    <property type="entry name" value="Glyco_trans_19"/>
</dbReference>
<dbReference type="AlphaFoldDB" id="A0A1Q2SN09"/>
<keyword evidence="6 11" id="KW-0441">Lipid A biosynthesis</keyword>
<dbReference type="RefSeq" id="WP_096527067.1">
    <property type="nucleotide sequence ID" value="NZ_AP014836.1"/>
</dbReference>
<evidence type="ECO:0000256" key="11">
    <source>
        <dbReference type="HAMAP-Rule" id="MF_00392"/>
    </source>
</evidence>
<evidence type="ECO:0000313" key="12">
    <source>
        <dbReference type="EMBL" id="BAW80528.1"/>
    </source>
</evidence>
<reference evidence="12 13" key="1">
    <citation type="journal article" date="2017" name="ISME J.">
        <title>An acid-tolerant ammonia-oxidizing ?-proteobacterium from soil.</title>
        <authorList>
            <person name="Hayatsu M."/>
            <person name="Tago K."/>
            <person name="Uchiyama I."/>
            <person name="Toyoda A."/>
            <person name="Wang Y."/>
            <person name="Shimomura Y."/>
            <person name="Okubo T."/>
            <person name="Kurisu F."/>
            <person name="Hirono Y."/>
            <person name="Nonaka K."/>
            <person name="Akiyama H."/>
            <person name="Itoh T."/>
            <person name="Takami H."/>
        </authorList>
    </citation>
    <scope>NUCLEOTIDE SEQUENCE [LARGE SCALE GENOMIC DNA]</scope>
    <source>
        <strain evidence="12 13">TAO100</strain>
    </source>
</reference>
<evidence type="ECO:0000256" key="9">
    <source>
        <dbReference type="ARBA" id="ARBA00023098"/>
    </source>
</evidence>
<evidence type="ECO:0000256" key="4">
    <source>
        <dbReference type="ARBA" id="ARBA00020902"/>
    </source>
</evidence>
<evidence type="ECO:0000256" key="3">
    <source>
        <dbReference type="ARBA" id="ARBA00012687"/>
    </source>
</evidence>
<comment type="catalytic activity">
    <reaction evidence="10 11">
        <text>a lipid X + a UDP-2-N,3-O-bis[(3R)-3-hydroxyacyl]-alpha-D-glucosamine = a lipid A disaccharide + UDP + H(+)</text>
        <dbReference type="Rhea" id="RHEA:67828"/>
        <dbReference type="ChEBI" id="CHEBI:15378"/>
        <dbReference type="ChEBI" id="CHEBI:58223"/>
        <dbReference type="ChEBI" id="CHEBI:137748"/>
        <dbReference type="ChEBI" id="CHEBI:176338"/>
        <dbReference type="ChEBI" id="CHEBI:176343"/>
        <dbReference type="EC" id="2.4.1.182"/>
    </reaction>
</comment>
<evidence type="ECO:0000256" key="7">
    <source>
        <dbReference type="ARBA" id="ARBA00022676"/>
    </source>
</evidence>
<dbReference type="EC" id="2.4.1.182" evidence="3 11"/>
<dbReference type="Pfam" id="PF02684">
    <property type="entry name" value="LpxB"/>
    <property type="match status" value="1"/>
</dbReference>
<dbReference type="Proteomes" id="UP000243679">
    <property type="component" value="Chromosome"/>
</dbReference>
<dbReference type="GO" id="GO:0009245">
    <property type="term" value="P:lipid A biosynthetic process"/>
    <property type="evidence" value="ECO:0007669"/>
    <property type="project" value="UniProtKB-UniRule"/>
</dbReference>
<dbReference type="UniPathway" id="UPA00973"/>
<protein>
    <recommendedName>
        <fullName evidence="4 11">Lipid-A-disaccharide synthase</fullName>
        <ecNumber evidence="3 11">2.4.1.182</ecNumber>
    </recommendedName>
</protein>
<keyword evidence="5 11" id="KW-0444">Lipid biosynthesis</keyword>
<dbReference type="PANTHER" id="PTHR30372">
    <property type="entry name" value="LIPID-A-DISACCHARIDE SYNTHASE"/>
    <property type="match status" value="1"/>
</dbReference>
<dbReference type="HAMAP" id="MF_00392">
    <property type="entry name" value="LpxB"/>
    <property type="match status" value="1"/>
</dbReference>
<evidence type="ECO:0000256" key="1">
    <source>
        <dbReference type="ARBA" id="ARBA00002056"/>
    </source>
</evidence>